<dbReference type="InterPro" id="IPR043502">
    <property type="entry name" value="DNA/RNA_pol_sf"/>
</dbReference>
<keyword evidence="2" id="KW-1185">Reference proteome</keyword>
<dbReference type="Gene3D" id="3.10.10.10">
    <property type="entry name" value="HIV Type 1 Reverse Transcriptase, subunit A, domain 1"/>
    <property type="match status" value="1"/>
</dbReference>
<dbReference type="Proteomes" id="UP001066276">
    <property type="component" value="Chromosome 4_2"/>
</dbReference>
<proteinExistence type="predicted"/>
<organism evidence="1 2">
    <name type="scientific">Pleurodeles waltl</name>
    <name type="common">Iberian ribbed newt</name>
    <dbReference type="NCBI Taxonomy" id="8319"/>
    <lineage>
        <taxon>Eukaryota</taxon>
        <taxon>Metazoa</taxon>
        <taxon>Chordata</taxon>
        <taxon>Craniata</taxon>
        <taxon>Vertebrata</taxon>
        <taxon>Euteleostomi</taxon>
        <taxon>Amphibia</taxon>
        <taxon>Batrachia</taxon>
        <taxon>Caudata</taxon>
        <taxon>Salamandroidea</taxon>
        <taxon>Salamandridae</taxon>
        <taxon>Pleurodelinae</taxon>
        <taxon>Pleurodeles</taxon>
    </lineage>
</organism>
<feature type="non-terminal residue" evidence="1">
    <location>
        <position position="72"/>
    </location>
</feature>
<protein>
    <submittedName>
        <fullName evidence="1">Uncharacterized protein</fullName>
    </submittedName>
</protein>
<sequence>CYQLLGQLASLFSLTPGHTHLCTHDIDTRDSPQVKNNIYRLSDRVRANIKEEASKIVALGVIESSSSPWSSP</sequence>
<accession>A0AAV7SC25</accession>
<evidence type="ECO:0000313" key="2">
    <source>
        <dbReference type="Proteomes" id="UP001066276"/>
    </source>
</evidence>
<dbReference type="EMBL" id="JANPWB010000008">
    <property type="protein sequence ID" value="KAJ1161994.1"/>
    <property type="molecule type" value="Genomic_DNA"/>
</dbReference>
<reference evidence="1" key="1">
    <citation type="journal article" date="2022" name="bioRxiv">
        <title>Sequencing and chromosome-scale assembly of the giantPleurodeles waltlgenome.</title>
        <authorList>
            <person name="Brown T."/>
            <person name="Elewa A."/>
            <person name="Iarovenko S."/>
            <person name="Subramanian E."/>
            <person name="Araus A.J."/>
            <person name="Petzold A."/>
            <person name="Susuki M."/>
            <person name="Suzuki K.-i.T."/>
            <person name="Hayashi T."/>
            <person name="Toyoda A."/>
            <person name="Oliveira C."/>
            <person name="Osipova E."/>
            <person name="Leigh N.D."/>
            <person name="Simon A."/>
            <person name="Yun M.H."/>
        </authorList>
    </citation>
    <scope>NUCLEOTIDE SEQUENCE</scope>
    <source>
        <strain evidence="1">20211129_DDA</strain>
        <tissue evidence="1">Liver</tissue>
    </source>
</reference>
<feature type="non-terminal residue" evidence="1">
    <location>
        <position position="1"/>
    </location>
</feature>
<dbReference type="AlphaFoldDB" id="A0AAV7SC25"/>
<name>A0AAV7SC25_PLEWA</name>
<gene>
    <name evidence="1" type="ORF">NDU88_002474</name>
</gene>
<evidence type="ECO:0000313" key="1">
    <source>
        <dbReference type="EMBL" id="KAJ1161994.1"/>
    </source>
</evidence>
<comment type="caution">
    <text evidence="1">The sequence shown here is derived from an EMBL/GenBank/DDBJ whole genome shotgun (WGS) entry which is preliminary data.</text>
</comment>
<dbReference type="SUPFAM" id="SSF56672">
    <property type="entry name" value="DNA/RNA polymerases"/>
    <property type="match status" value="1"/>
</dbReference>